<dbReference type="PANTHER" id="PTHR35008">
    <property type="entry name" value="BLL4482 PROTEIN-RELATED"/>
    <property type="match status" value="1"/>
</dbReference>
<dbReference type="InterPro" id="IPR051459">
    <property type="entry name" value="Cytochrome_c-type_DH"/>
</dbReference>
<keyword evidence="5" id="KW-0732">Signal</keyword>
<dbReference type="InterPro" id="IPR036909">
    <property type="entry name" value="Cyt_c-like_dom_sf"/>
</dbReference>
<evidence type="ECO:0000256" key="1">
    <source>
        <dbReference type="ARBA" id="ARBA00022617"/>
    </source>
</evidence>
<proteinExistence type="predicted"/>
<evidence type="ECO:0000313" key="8">
    <source>
        <dbReference type="Proteomes" id="UP000000366"/>
    </source>
</evidence>
<protein>
    <submittedName>
        <fullName evidence="7">Putative sulfite oxidase cytochrome subunit</fullName>
    </submittedName>
</protein>
<name>A2SHK4_METPP</name>
<dbReference type="SUPFAM" id="SSF46626">
    <property type="entry name" value="Cytochrome c"/>
    <property type="match status" value="1"/>
</dbReference>
<evidence type="ECO:0000313" key="7">
    <source>
        <dbReference type="EMBL" id="ABM95043.1"/>
    </source>
</evidence>
<dbReference type="InterPro" id="IPR009056">
    <property type="entry name" value="Cyt_c-like_dom"/>
</dbReference>
<sequence>MREPRALAAGLLLAWAGGAAAAEALQAPRLGRPVDAQEVARWDLSVFPDGRGLPAGRGNAAEGAILFRQHCAACHGAGGRGASAEELAGGTEPLTSPTPDKTIGLYWPYATTVFDFVRRAKPMTAPGTLSADEVYALTAYLLYANGLLGETDEMDARTLPRLRMPNRDGFTGIDATLPPR</sequence>
<dbReference type="Gene3D" id="1.10.760.10">
    <property type="entry name" value="Cytochrome c-like domain"/>
    <property type="match status" value="1"/>
</dbReference>
<dbReference type="KEGG" id="mpt:Mpe_A2087"/>
<feature type="chain" id="PRO_5002646309" evidence="5">
    <location>
        <begin position="22"/>
        <end position="180"/>
    </location>
</feature>
<keyword evidence="2 4" id="KW-0479">Metal-binding</keyword>
<dbReference type="GO" id="GO:0046872">
    <property type="term" value="F:metal ion binding"/>
    <property type="evidence" value="ECO:0007669"/>
    <property type="project" value="UniProtKB-KW"/>
</dbReference>
<feature type="domain" description="Cytochrome c" evidence="6">
    <location>
        <begin position="58"/>
        <end position="145"/>
    </location>
</feature>
<dbReference type="PROSITE" id="PS51007">
    <property type="entry name" value="CYTC"/>
    <property type="match status" value="1"/>
</dbReference>
<dbReference type="EMBL" id="CP000555">
    <property type="protein sequence ID" value="ABM95043.1"/>
    <property type="molecule type" value="Genomic_DNA"/>
</dbReference>
<dbReference type="PANTHER" id="PTHR35008:SF8">
    <property type="entry name" value="ALCOHOL DEHYDROGENASE CYTOCHROME C SUBUNIT"/>
    <property type="match status" value="1"/>
</dbReference>
<reference evidence="7 8" key="1">
    <citation type="journal article" date="2007" name="J. Bacteriol.">
        <title>Whole-genome analysis of the methyl tert-butyl ether-degrading beta-proteobacterium Methylibium petroleiphilum PM1.</title>
        <authorList>
            <person name="Kane S.R."/>
            <person name="Chakicherla A.Y."/>
            <person name="Chain P.S.G."/>
            <person name="Schmidt R."/>
            <person name="Shin M.W."/>
            <person name="Legler T.C."/>
            <person name="Scow K.M."/>
            <person name="Larimer F.W."/>
            <person name="Lucas S.M."/>
            <person name="Richardson P.M."/>
            <person name="Hristova K.R."/>
        </authorList>
    </citation>
    <scope>NUCLEOTIDE SEQUENCE [LARGE SCALE GENOMIC DNA]</scope>
    <source>
        <strain evidence="8">ATCC BAA-1232 / LMG 22953 / PM1</strain>
    </source>
</reference>
<dbReference type="eggNOG" id="COG2010">
    <property type="taxonomic scope" value="Bacteria"/>
</dbReference>
<evidence type="ECO:0000256" key="3">
    <source>
        <dbReference type="ARBA" id="ARBA00023004"/>
    </source>
</evidence>
<dbReference type="AlphaFoldDB" id="A2SHK4"/>
<dbReference type="HOGENOM" id="CLU_052974_1_1_4"/>
<dbReference type="STRING" id="420662.Mpe_A2087"/>
<dbReference type="GO" id="GO:0009055">
    <property type="term" value="F:electron transfer activity"/>
    <property type="evidence" value="ECO:0007669"/>
    <property type="project" value="InterPro"/>
</dbReference>
<dbReference type="Proteomes" id="UP000000366">
    <property type="component" value="Chromosome"/>
</dbReference>
<feature type="signal peptide" evidence="5">
    <location>
        <begin position="1"/>
        <end position="21"/>
    </location>
</feature>
<dbReference type="GO" id="GO:0020037">
    <property type="term" value="F:heme binding"/>
    <property type="evidence" value="ECO:0007669"/>
    <property type="project" value="InterPro"/>
</dbReference>
<evidence type="ECO:0000259" key="6">
    <source>
        <dbReference type="PROSITE" id="PS51007"/>
    </source>
</evidence>
<gene>
    <name evidence="7" type="ordered locus">Mpe_A2087</name>
</gene>
<dbReference type="RefSeq" id="WP_011829680.1">
    <property type="nucleotide sequence ID" value="NC_008825.1"/>
</dbReference>
<dbReference type="Pfam" id="PF00034">
    <property type="entry name" value="Cytochrom_C"/>
    <property type="match status" value="1"/>
</dbReference>
<keyword evidence="8" id="KW-1185">Reference proteome</keyword>
<keyword evidence="3 4" id="KW-0408">Iron</keyword>
<organism evidence="7 8">
    <name type="scientific">Methylibium petroleiphilum (strain ATCC BAA-1232 / LMG 22953 / PM1)</name>
    <dbReference type="NCBI Taxonomy" id="420662"/>
    <lineage>
        <taxon>Bacteria</taxon>
        <taxon>Pseudomonadati</taxon>
        <taxon>Pseudomonadota</taxon>
        <taxon>Betaproteobacteria</taxon>
        <taxon>Burkholderiales</taxon>
        <taxon>Sphaerotilaceae</taxon>
        <taxon>Methylibium</taxon>
    </lineage>
</organism>
<evidence type="ECO:0000256" key="2">
    <source>
        <dbReference type="ARBA" id="ARBA00022723"/>
    </source>
</evidence>
<keyword evidence="1 4" id="KW-0349">Heme</keyword>
<evidence type="ECO:0000256" key="5">
    <source>
        <dbReference type="SAM" id="SignalP"/>
    </source>
</evidence>
<accession>A2SHK4</accession>
<evidence type="ECO:0000256" key="4">
    <source>
        <dbReference type="PROSITE-ProRule" id="PRU00433"/>
    </source>
</evidence>